<dbReference type="GO" id="GO:0016301">
    <property type="term" value="F:kinase activity"/>
    <property type="evidence" value="ECO:0007669"/>
    <property type="project" value="UniProtKB-KW"/>
</dbReference>
<evidence type="ECO:0000256" key="3">
    <source>
        <dbReference type="ARBA" id="ARBA00012438"/>
    </source>
</evidence>
<evidence type="ECO:0000256" key="5">
    <source>
        <dbReference type="ARBA" id="ARBA00022679"/>
    </source>
</evidence>
<dbReference type="InterPro" id="IPR003594">
    <property type="entry name" value="HATPase_dom"/>
</dbReference>
<dbReference type="SMART" id="SM00304">
    <property type="entry name" value="HAMP"/>
    <property type="match status" value="1"/>
</dbReference>
<dbReference type="InterPro" id="IPR005467">
    <property type="entry name" value="His_kinase_dom"/>
</dbReference>
<evidence type="ECO:0000259" key="13">
    <source>
        <dbReference type="PROSITE" id="PS50885"/>
    </source>
</evidence>
<dbReference type="InterPro" id="IPR036097">
    <property type="entry name" value="HisK_dim/P_sf"/>
</dbReference>
<dbReference type="PROSITE" id="PS50109">
    <property type="entry name" value="HIS_KIN"/>
    <property type="match status" value="1"/>
</dbReference>
<dbReference type="Gene3D" id="6.10.340.10">
    <property type="match status" value="1"/>
</dbReference>
<dbReference type="EMBL" id="BAABRU010000005">
    <property type="protein sequence ID" value="GAA5527838.1"/>
    <property type="molecule type" value="Genomic_DNA"/>
</dbReference>
<feature type="domain" description="HAMP" evidence="13">
    <location>
        <begin position="178"/>
        <end position="230"/>
    </location>
</feature>
<dbReference type="Pfam" id="PF02518">
    <property type="entry name" value="HATPase_c"/>
    <property type="match status" value="1"/>
</dbReference>
<evidence type="ECO:0000256" key="1">
    <source>
        <dbReference type="ARBA" id="ARBA00000085"/>
    </source>
</evidence>
<evidence type="ECO:0000256" key="7">
    <source>
        <dbReference type="ARBA" id="ARBA00022777"/>
    </source>
</evidence>
<proteinExistence type="predicted"/>
<dbReference type="InterPro" id="IPR004358">
    <property type="entry name" value="Sig_transdc_His_kin-like_C"/>
</dbReference>
<dbReference type="InterPro" id="IPR003660">
    <property type="entry name" value="HAMP_dom"/>
</dbReference>
<gene>
    <name evidence="14" type="primary">baeS</name>
    <name evidence="14" type="ORF">Hgul01_01631</name>
</gene>
<evidence type="ECO:0000259" key="12">
    <source>
        <dbReference type="PROSITE" id="PS50109"/>
    </source>
</evidence>
<keyword evidence="10 11" id="KW-0472">Membrane</keyword>
<organism evidence="14 15">
    <name type="scientific">Herpetosiphon gulosus</name>
    <dbReference type="NCBI Taxonomy" id="1973496"/>
    <lineage>
        <taxon>Bacteria</taxon>
        <taxon>Bacillati</taxon>
        <taxon>Chloroflexota</taxon>
        <taxon>Chloroflexia</taxon>
        <taxon>Herpetosiphonales</taxon>
        <taxon>Herpetosiphonaceae</taxon>
        <taxon>Herpetosiphon</taxon>
    </lineage>
</organism>
<evidence type="ECO:0000256" key="10">
    <source>
        <dbReference type="ARBA" id="ARBA00023136"/>
    </source>
</evidence>
<dbReference type="SMART" id="SM00388">
    <property type="entry name" value="HisKA"/>
    <property type="match status" value="1"/>
</dbReference>
<dbReference type="PANTHER" id="PTHR45436:SF5">
    <property type="entry name" value="SENSOR HISTIDINE KINASE TRCS"/>
    <property type="match status" value="1"/>
</dbReference>
<evidence type="ECO:0000256" key="2">
    <source>
        <dbReference type="ARBA" id="ARBA00004370"/>
    </source>
</evidence>
<dbReference type="CDD" id="cd00082">
    <property type="entry name" value="HisKA"/>
    <property type="match status" value="1"/>
</dbReference>
<keyword evidence="5" id="KW-0808">Transferase</keyword>
<dbReference type="Gene3D" id="1.10.287.130">
    <property type="match status" value="1"/>
</dbReference>
<dbReference type="InterPro" id="IPR036890">
    <property type="entry name" value="HATPase_C_sf"/>
</dbReference>
<keyword evidence="6 11" id="KW-0812">Transmembrane</keyword>
<comment type="subcellular location">
    <subcellularLocation>
        <location evidence="2">Membrane</location>
    </subcellularLocation>
</comment>
<name>A0ABP9WXA4_9CHLR</name>
<sequence>MKLQRKLLLTHIAVALVAILLITAVANFTVNRYFSDLAAKQAKQAAQEFAPTLATCYEIIGSWDFNGQRCMQLGPRSFMPPQFRHVVVVDITGEIVFDSRGRGQINKPTNTITQRDIERGEPISAEDGTVIGTVIVRPNQGQFGADEDYFLSMVRRNIWLAGGITALLALAIGIGLARTLAAPLRSLTAAVHQLAQGERSVQVDDSGNDEIAELSQAFNTMSSELHRSEQVRRQMVADIAHELRTPLSVLQIELESIEDGVSKPTPEVISSLGEEVQQLNHLIEDLRTLSLADAGQLSLNPVELEPQDVVNRAVNRMQLAAREKQLELANDSAEQIDLVHADPSRLQQVLVNLLQNAVRYTPQGGKIRVTARQSAGEVILGVHDTGAGFDPTEAATIFERFYRTDKARTRDTGGTGLGLAIVKGLVTAMGGRVWATSVPNQGSSFYVALRAISTKEGV</sequence>
<dbReference type="SUPFAM" id="SSF158472">
    <property type="entry name" value="HAMP domain-like"/>
    <property type="match status" value="1"/>
</dbReference>
<keyword evidence="9" id="KW-0902">Two-component regulatory system</keyword>
<reference evidence="14 15" key="1">
    <citation type="submission" date="2024-02" db="EMBL/GenBank/DDBJ databases">
        <title>Herpetosiphon gulosus NBRC 112829.</title>
        <authorList>
            <person name="Ichikawa N."/>
            <person name="Katano-Makiyama Y."/>
            <person name="Hidaka K."/>
        </authorList>
    </citation>
    <scope>NUCLEOTIDE SEQUENCE [LARGE SCALE GENOMIC DNA]</scope>
    <source>
        <strain evidence="14 15">NBRC 112829</strain>
    </source>
</reference>
<dbReference type="CDD" id="cd00075">
    <property type="entry name" value="HATPase"/>
    <property type="match status" value="1"/>
</dbReference>
<dbReference type="CDD" id="cd06225">
    <property type="entry name" value="HAMP"/>
    <property type="match status" value="1"/>
</dbReference>
<feature type="transmembrane region" description="Helical" evidence="11">
    <location>
        <begin position="158"/>
        <end position="177"/>
    </location>
</feature>
<dbReference type="PROSITE" id="PS50885">
    <property type="entry name" value="HAMP"/>
    <property type="match status" value="1"/>
</dbReference>
<keyword evidence="15" id="KW-1185">Reference proteome</keyword>
<evidence type="ECO:0000256" key="4">
    <source>
        <dbReference type="ARBA" id="ARBA00022553"/>
    </source>
</evidence>
<comment type="caution">
    <text evidence="14">The sequence shown here is derived from an EMBL/GenBank/DDBJ whole genome shotgun (WGS) entry which is preliminary data.</text>
</comment>
<dbReference type="EC" id="2.7.13.3" evidence="3"/>
<dbReference type="SUPFAM" id="SSF55874">
    <property type="entry name" value="ATPase domain of HSP90 chaperone/DNA topoisomerase II/histidine kinase"/>
    <property type="match status" value="1"/>
</dbReference>
<dbReference type="Pfam" id="PF00512">
    <property type="entry name" value="HisKA"/>
    <property type="match status" value="1"/>
</dbReference>
<comment type="catalytic activity">
    <reaction evidence="1">
        <text>ATP + protein L-histidine = ADP + protein N-phospho-L-histidine.</text>
        <dbReference type="EC" id="2.7.13.3"/>
    </reaction>
</comment>
<dbReference type="InterPro" id="IPR003661">
    <property type="entry name" value="HisK_dim/P_dom"/>
</dbReference>
<protein>
    <recommendedName>
        <fullName evidence="3">histidine kinase</fullName>
        <ecNumber evidence="3">2.7.13.3</ecNumber>
    </recommendedName>
</protein>
<keyword evidence="4" id="KW-0597">Phosphoprotein</keyword>
<dbReference type="InterPro" id="IPR050428">
    <property type="entry name" value="TCS_sensor_his_kinase"/>
</dbReference>
<keyword evidence="8 11" id="KW-1133">Transmembrane helix</keyword>
<keyword evidence="7 14" id="KW-0418">Kinase</keyword>
<evidence type="ECO:0000256" key="9">
    <source>
        <dbReference type="ARBA" id="ARBA00023012"/>
    </source>
</evidence>
<dbReference type="PANTHER" id="PTHR45436">
    <property type="entry name" value="SENSOR HISTIDINE KINASE YKOH"/>
    <property type="match status" value="1"/>
</dbReference>
<evidence type="ECO:0000256" key="8">
    <source>
        <dbReference type="ARBA" id="ARBA00022989"/>
    </source>
</evidence>
<evidence type="ECO:0000256" key="11">
    <source>
        <dbReference type="SAM" id="Phobius"/>
    </source>
</evidence>
<feature type="domain" description="Histidine kinase" evidence="12">
    <location>
        <begin position="238"/>
        <end position="453"/>
    </location>
</feature>
<evidence type="ECO:0000313" key="14">
    <source>
        <dbReference type="EMBL" id="GAA5527838.1"/>
    </source>
</evidence>
<evidence type="ECO:0000256" key="6">
    <source>
        <dbReference type="ARBA" id="ARBA00022692"/>
    </source>
</evidence>
<dbReference type="SUPFAM" id="SSF47384">
    <property type="entry name" value="Homodimeric domain of signal transducing histidine kinase"/>
    <property type="match status" value="1"/>
</dbReference>
<dbReference type="PRINTS" id="PR00344">
    <property type="entry name" value="BCTRLSENSOR"/>
</dbReference>
<dbReference type="Gene3D" id="3.30.565.10">
    <property type="entry name" value="Histidine kinase-like ATPase, C-terminal domain"/>
    <property type="match status" value="1"/>
</dbReference>
<accession>A0ABP9WXA4</accession>
<dbReference type="Pfam" id="PF00672">
    <property type="entry name" value="HAMP"/>
    <property type="match status" value="1"/>
</dbReference>
<evidence type="ECO:0000313" key="15">
    <source>
        <dbReference type="Proteomes" id="UP001428290"/>
    </source>
</evidence>
<dbReference type="Proteomes" id="UP001428290">
    <property type="component" value="Unassembled WGS sequence"/>
</dbReference>
<dbReference type="RefSeq" id="WP_345721454.1">
    <property type="nucleotide sequence ID" value="NZ_BAABRU010000005.1"/>
</dbReference>
<dbReference type="SMART" id="SM00387">
    <property type="entry name" value="HATPase_c"/>
    <property type="match status" value="1"/>
</dbReference>